<dbReference type="PANTHER" id="PTHR43421">
    <property type="entry name" value="METALLOPROTEASE PMBA"/>
    <property type="match status" value="1"/>
</dbReference>
<dbReference type="GO" id="GO:0006508">
    <property type="term" value="P:proteolysis"/>
    <property type="evidence" value="ECO:0007669"/>
    <property type="project" value="InterPro"/>
</dbReference>
<feature type="domain" description="Metalloprotease TldD/E C-terminal" evidence="3">
    <location>
        <begin position="222"/>
        <end position="447"/>
    </location>
</feature>
<dbReference type="EMBL" id="DPVV01000601">
    <property type="protein sequence ID" value="HCL04337.1"/>
    <property type="molecule type" value="Genomic_DNA"/>
</dbReference>
<dbReference type="Pfam" id="PF19289">
    <property type="entry name" value="PmbA_TldD_3rd"/>
    <property type="match status" value="1"/>
</dbReference>
<gene>
    <name evidence="5" type="ORF">DHW61_18335</name>
</gene>
<dbReference type="Proteomes" id="UP000262969">
    <property type="component" value="Unassembled WGS sequence"/>
</dbReference>
<dbReference type="GO" id="GO:0008237">
    <property type="term" value="F:metallopeptidase activity"/>
    <property type="evidence" value="ECO:0007669"/>
    <property type="project" value="InterPro"/>
</dbReference>
<proteinExistence type="inferred from homology"/>
<reference evidence="5 6" key="1">
    <citation type="journal article" date="2018" name="Nat. Biotechnol.">
        <title>A standardized bacterial taxonomy based on genome phylogeny substantially revises the tree of life.</title>
        <authorList>
            <person name="Parks D.H."/>
            <person name="Chuvochina M."/>
            <person name="Waite D.W."/>
            <person name="Rinke C."/>
            <person name="Skarshewski A."/>
            <person name="Chaumeil P.A."/>
            <person name="Hugenholtz P."/>
        </authorList>
    </citation>
    <scope>NUCLEOTIDE SEQUENCE [LARGE SCALE GENOMIC DNA]</scope>
    <source>
        <strain evidence="5">UBA11728</strain>
    </source>
</reference>
<dbReference type="Pfam" id="PF01523">
    <property type="entry name" value="PmbA_TldD_1st"/>
    <property type="match status" value="1"/>
</dbReference>
<accession>A0A3D2XC56</accession>
<dbReference type="SUPFAM" id="SSF111283">
    <property type="entry name" value="Putative modulator of DNA gyrase, PmbA/TldD"/>
    <property type="match status" value="1"/>
</dbReference>
<feature type="domain" description="Metalloprotease TldD/E central" evidence="4">
    <location>
        <begin position="116"/>
        <end position="213"/>
    </location>
</feature>
<dbReference type="InterPro" id="IPR045569">
    <property type="entry name" value="Metalloprtase-TldD/E_C"/>
</dbReference>
<evidence type="ECO:0000313" key="6">
    <source>
        <dbReference type="Proteomes" id="UP000262969"/>
    </source>
</evidence>
<comment type="similarity">
    <text evidence="1">Belongs to the peptidase U62 family.</text>
</comment>
<feature type="domain" description="Metalloprotease TldD/E N-terminal" evidence="2">
    <location>
        <begin position="22"/>
        <end position="86"/>
    </location>
</feature>
<protein>
    <submittedName>
        <fullName evidence="5">TldD/PmbA family protein</fullName>
    </submittedName>
</protein>
<evidence type="ECO:0000259" key="4">
    <source>
        <dbReference type="Pfam" id="PF19290"/>
    </source>
</evidence>
<sequence>MDYKEFKQAVIEAAKEAGLTEYELYYKVTSEISTEIHKEDVKSFSSSRNGGACFRCIENGKMGYAATEKYDEEEAKNIIIRAMDNALSIESDDEVVLYGEGDTYKQVTKKAETLPSADLLIEKAIACNKSTYEQDSRVIDATESGAFASTVSVSIYNSKGLDLNHEVSLSAVYTEAVIEENEDMLDAFDFQLGTMEEVDVNKVAKKAVEGAVEQIGAIKAASGKTRVVFSEEMMATMLSTFAEIFSAENAQKGLSLLQGKENTAVASEIVTIVDDPFYSDSTLQMPFDAEGVATYTKEIVKDGKLDTLLYNLKTAKKAGIKSTGNASKLTYSSSVSIRPYYFYIKPSSKTKEELFTIAGDGLYITDLQGMHAGANPTTGDFSLGASGFLIKDGKKESCVKGFTVAGNFYKLLHSIEAISNELEFILPRGLSSFGAPCVLVSELSIAG</sequence>
<comment type="caution">
    <text evidence="5">The sequence shown here is derived from an EMBL/GenBank/DDBJ whole genome shotgun (WGS) entry which is preliminary data.</text>
</comment>
<dbReference type="PANTHER" id="PTHR43421:SF1">
    <property type="entry name" value="METALLOPROTEASE PMBA"/>
    <property type="match status" value="1"/>
</dbReference>
<organism evidence="5 6">
    <name type="scientific">Lachnoclostridium phytofermentans</name>
    <dbReference type="NCBI Taxonomy" id="66219"/>
    <lineage>
        <taxon>Bacteria</taxon>
        <taxon>Bacillati</taxon>
        <taxon>Bacillota</taxon>
        <taxon>Clostridia</taxon>
        <taxon>Lachnospirales</taxon>
        <taxon>Lachnospiraceae</taxon>
    </lineage>
</organism>
<evidence type="ECO:0000256" key="1">
    <source>
        <dbReference type="ARBA" id="ARBA00005836"/>
    </source>
</evidence>
<dbReference type="Pfam" id="PF19290">
    <property type="entry name" value="PmbA_TldD_2nd"/>
    <property type="match status" value="1"/>
</dbReference>
<name>A0A3D2XC56_9FIRM</name>
<dbReference type="InterPro" id="IPR045570">
    <property type="entry name" value="Metalloprtase-TldD/E_cen_dom"/>
</dbReference>
<dbReference type="GO" id="GO:0005829">
    <property type="term" value="C:cytosol"/>
    <property type="evidence" value="ECO:0007669"/>
    <property type="project" value="TreeGrafter"/>
</dbReference>
<dbReference type="InterPro" id="IPR035068">
    <property type="entry name" value="TldD/PmbA_N"/>
</dbReference>
<evidence type="ECO:0000259" key="2">
    <source>
        <dbReference type="Pfam" id="PF01523"/>
    </source>
</evidence>
<dbReference type="AlphaFoldDB" id="A0A3D2XC56"/>
<evidence type="ECO:0000313" key="5">
    <source>
        <dbReference type="EMBL" id="HCL04337.1"/>
    </source>
</evidence>
<dbReference type="InterPro" id="IPR036059">
    <property type="entry name" value="TldD/PmbA_sf"/>
</dbReference>
<dbReference type="InterPro" id="IPR047657">
    <property type="entry name" value="PmbA"/>
</dbReference>
<evidence type="ECO:0000259" key="3">
    <source>
        <dbReference type="Pfam" id="PF19289"/>
    </source>
</evidence>
<dbReference type="Gene3D" id="3.30.2290.10">
    <property type="entry name" value="PmbA/TldD superfamily"/>
    <property type="match status" value="1"/>
</dbReference>
<dbReference type="InterPro" id="IPR002510">
    <property type="entry name" value="Metalloprtase-TldD/E_N"/>
</dbReference>